<dbReference type="OrthoDB" id="6407690at2759"/>
<comment type="caution">
    <text evidence="1">The sequence shown here is derived from an EMBL/GenBank/DDBJ whole genome shotgun (WGS) entry which is preliminary data.</text>
</comment>
<sequence length="428" mass="51104">MIFGDPAMPTLQQMSFVVIAVRICNDMVVKALLKIYGPNCVAFPSKELCLFLNKEIPDSSQQMMYRLYINETKYIYDGTTLSYWPDCFCFNDRGFTANNLPSTMWEEMVLKKISCLGLPNILRTQLMTIIRCICLEIQKWQTEHKSKFDFTDLQRYFCWNAHGKIDRMKTVKSLINNESLPISDCYKLARLYGFERDFISLWGKMSRVEKDNAKHICGYDYESIGFGYGARRAVRLETIKIHPLNFRAFFSLLSPTEKVAWYKMYIGLKIMDYDDVRFCLSFLEKNEQENILRQYSSKVLQYYLVWPFQEEFLNVSKNIWPYMSIENYIDLLKFIIYKRIMIGWKDFNYVWLLKEFWRQTPNNFKELAKKDEIYQLMLHVINCELLDRFPNEVILENYKGNILEFYHVGKNYNLSRKLFLVDAVRCPK</sequence>
<accession>A0A8X6F3H3</accession>
<name>A0A8X6F3H3_TRICU</name>
<gene>
    <name evidence="1" type="primary">NCL1_40015</name>
    <name evidence="1" type="ORF">TNCT_434591</name>
</gene>
<dbReference type="Proteomes" id="UP000887116">
    <property type="component" value="Unassembled WGS sequence"/>
</dbReference>
<dbReference type="AlphaFoldDB" id="A0A8X6F3H3"/>
<evidence type="ECO:0000313" key="2">
    <source>
        <dbReference type="Proteomes" id="UP000887116"/>
    </source>
</evidence>
<proteinExistence type="predicted"/>
<reference evidence="1" key="1">
    <citation type="submission" date="2020-07" db="EMBL/GenBank/DDBJ databases">
        <title>Multicomponent nature underlies the extraordinary mechanical properties of spider dragline silk.</title>
        <authorList>
            <person name="Kono N."/>
            <person name="Nakamura H."/>
            <person name="Mori M."/>
            <person name="Yoshida Y."/>
            <person name="Ohtoshi R."/>
            <person name="Malay A.D."/>
            <person name="Moran D.A.P."/>
            <person name="Tomita M."/>
            <person name="Numata K."/>
            <person name="Arakawa K."/>
        </authorList>
    </citation>
    <scope>NUCLEOTIDE SEQUENCE</scope>
</reference>
<protein>
    <submittedName>
        <fullName evidence="1">Uncharacterized protein</fullName>
    </submittedName>
</protein>
<keyword evidence="2" id="KW-1185">Reference proteome</keyword>
<dbReference type="EMBL" id="BMAO01000675">
    <property type="protein sequence ID" value="GFQ68504.1"/>
    <property type="molecule type" value="Genomic_DNA"/>
</dbReference>
<evidence type="ECO:0000313" key="1">
    <source>
        <dbReference type="EMBL" id="GFQ68504.1"/>
    </source>
</evidence>
<organism evidence="1 2">
    <name type="scientific">Trichonephila clavata</name>
    <name type="common">Joro spider</name>
    <name type="synonym">Nephila clavata</name>
    <dbReference type="NCBI Taxonomy" id="2740835"/>
    <lineage>
        <taxon>Eukaryota</taxon>
        <taxon>Metazoa</taxon>
        <taxon>Ecdysozoa</taxon>
        <taxon>Arthropoda</taxon>
        <taxon>Chelicerata</taxon>
        <taxon>Arachnida</taxon>
        <taxon>Araneae</taxon>
        <taxon>Araneomorphae</taxon>
        <taxon>Entelegynae</taxon>
        <taxon>Araneoidea</taxon>
        <taxon>Nephilidae</taxon>
        <taxon>Trichonephila</taxon>
    </lineage>
</organism>